<proteinExistence type="predicted"/>
<name>A0A816PBB1_BRANA</name>
<dbReference type="AlphaFoldDB" id="A0A816PBB1"/>
<gene>
    <name evidence="1" type="ORF">DARMORV10_A09P43590.1</name>
</gene>
<evidence type="ECO:0000313" key="1">
    <source>
        <dbReference type="EMBL" id="CAF2046535.1"/>
    </source>
</evidence>
<dbReference type="EMBL" id="HG994363">
    <property type="protein sequence ID" value="CAF2046535.1"/>
    <property type="molecule type" value="Genomic_DNA"/>
</dbReference>
<protein>
    <submittedName>
        <fullName evidence="1">(rape) hypothetical protein</fullName>
    </submittedName>
</protein>
<organism evidence="1">
    <name type="scientific">Brassica napus</name>
    <name type="common">Rape</name>
    <dbReference type="NCBI Taxonomy" id="3708"/>
    <lineage>
        <taxon>Eukaryota</taxon>
        <taxon>Viridiplantae</taxon>
        <taxon>Streptophyta</taxon>
        <taxon>Embryophyta</taxon>
        <taxon>Tracheophyta</taxon>
        <taxon>Spermatophyta</taxon>
        <taxon>Magnoliopsida</taxon>
        <taxon>eudicotyledons</taxon>
        <taxon>Gunneridae</taxon>
        <taxon>Pentapetalae</taxon>
        <taxon>rosids</taxon>
        <taxon>malvids</taxon>
        <taxon>Brassicales</taxon>
        <taxon>Brassicaceae</taxon>
        <taxon>Brassiceae</taxon>
        <taxon>Brassica</taxon>
    </lineage>
</organism>
<reference evidence="1" key="1">
    <citation type="submission" date="2021-01" db="EMBL/GenBank/DDBJ databases">
        <authorList>
            <consortium name="Genoscope - CEA"/>
            <person name="William W."/>
        </authorList>
    </citation>
    <scope>NUCLEOTIDE SEQUENCE</scope>
</reference>
<dbReference type="Proteomes" id="UP001295469">
    <property type="component" value="Chromosome A09"/>
</dbReference>
<accession>A0A816PBB1</accession>
<sequence>MHSPIMINLTFLQVHLFFIPTTKPLQHPVSLVPFRRARQIIMNTISGFIVLLLQVS</sequence>